<evidence type="ECO:0000313" key="3">
    <source>
        <dbReference type="Proteomes" id="UP000320314"/>
    </source>
</evidence>
<dbReference type="InterPro" id="IPR052164">
    <property type="entry name" value="Anthracycline_SecMetBiosynth"/>
</dbReference>
<dbReference type="EMBL" id="VHLH01000030">
    <property type="protein sequence ID" value="TPW26447.1"/>
    <property type="molecule type" value="Genomic_DNA"/>
</dbReference>
<name>A0A506U3I2_9HYPH</name>
<dbReference type="RefSeq" id="WP_141167831.1">
    <property type="nucleotide sequence ID" value="NZ_VHLH01000030.1"/>
</dbReference>
<dbReference type="Gene3D" id="3.10.180.10">
    <property type="entry name" value="2,3-Dihydroxybiphenyl 1,2-Dioxygenase, domain 1"/>
    <property type="match status" value="2"/>
</dbReference>
<keyword evidence="3" id="KW-1185">Reference proteome</keyword>
<dbReference type="Pfam" id="PF18029">
    <property type="entry name" value="Glyoxalase_6"/>
    <property type="match status" value="1"/>
</dbReference>
<dbReference type="InterPro" id="IPR029068">
    <property type="entry name" value="Glyas_Bleomycin-R_OHBP_Dase"/>
</dbReference>
<dbReference type="Pfam" id="PF00903">
    <property type="entry name" value="Glyoxalase"/>
    <property type="match status" value="1"/>
</dbReference>
<accession>A0A506U3I2</accession>
<proteinExistence type="predicted"/>
<dbReference type="SUPFAM" id="SSF54593">
    <property type="entry name" value="Glyoxalase/Bleomycin resistance protein/Dihydroxybiphenyl dioxygenase"/>
    <property type="match status" value="2"/>
</dbReference>
<protein>
    <submittedName>
        <fullName evidence="2">VOC family protein</fullName>
    </submittedName>
</protein>
<reference evidence="2 3" key="1">
    <citation type="submission" date="2019-06" db="EMBL/GenBank/DDBJ databases">
        <authorList>
            <person name="Li M."/>
        </authorList>
    </citation>
    <scope>NUCLEOTIDE SEQUENCE [LARGE SCALE GENOMIC DNA]</scope>
    <source>
        <strain evidence="2 3">BGMRC6574</strain>
    </source>
</reference>
<organism evidence="2 3">
    <name type="scientific">Pararhizobium mangrovi</name>
    <dbReference type="NCBI Taxonomy" id="2590452"/>
    <lineage>
        <taxon>Bacteria</taxon>
        <taxon>Pseudomonadati</taxon>
        <taxon>Pseudomonadota</taxon>
        <taxon>Alphaproteobacteria</taxon>
        <taxon>Hyphomicrobiales</taxon>
        <taxon>Rhizobiaceae</taxon>
        <taxon>Rhizobium/Agrobacterium group</taxon>
        <taxon>Pararhizobium</taxon>
    </lineage>
</organism>
<evidence type="ECO:0000313" key="2">
    <source>
        <dbReference type="EMBL" id="TPW26447.1"/>
    </source>
</evidence>
<comment type="caution">
    <text evidence="2">The sequence shown here is derived from an EMBL/GenBank/DDBJ whole genome shotgun (WGS) entry which is preliminary data.</text>
</comment>
<dbReference type="PANTHER" id="PTHR33993:SF14">
    <property type="entry name" value="GB|AAF24581.1"/>
    <property type="match status" value="1"/>
</dbReference>
<evidence type="ECO:0000259" key="1">
    <source>
        <dbReference type="PROSITE" id="PS51819"/>
    </source>
</evidence>
<gene>
    <name evidence="2" type="ORF">FJU11_14695</name>
</gene>
<dbReference type="AlphaFoldDB" id="A0A506U3I2"/>
<sequence length="253" mass="27192">MQNANGTPIWYELITGDPDAAERFYSAVTGWTYRKPGGGLERDYRIVESTEDGIAGLMKAEGAMPRGWLAYFAADVDDDAARVSELGGTVHMGPMDIPNVGRFAFATDPAGAPFCLMRGFSDEPSRAFEPTTPGHGAWNELVTPDQDAAFSFYGSLFGWQRGDVMPMGEAGDYTFIDHDGSMLGAMMNTNGNTPKARWQTYFRVPDIDAATSAVTENGGTLVNGPAQVPGGDYVIQTTDPEGNFVGFVGARRS</sequence>
<dbReference type="InterPro" id="IPR041581">
    <property type="entry name" value="Glyoxalase_6"/>
</dbReference>
<dbReference type="PROSITE" id="PS51819">
    <property type="entry name" value="VOC"/>
    <property type="match status" value="2"/>
</dbReference>
<feature type="domain" description="VOC" evidence="1">
    <location>
        <begin position="7"/>
        <end position="119"/>
    </location>
</feature>
<dbReference type="CDD" id="cd07247">
    <property type="entry name" value="SgaA_N_like"/>
    <property type="match status" value="2"/>
</dbReference>
<dbReference type="PANTHER" id="PTHR33993">
    <property type="entry name" value="GLYOXALASE-RELATED"/>
    <property type="match status" value="1"/>
</dbReference>
<dbReference type="InterPro" id="IPR037523">
    <property type="entry name" value="VOC_core"/>
</dbReference>
<dbReference type="OrthoDB" id="9793039at2"/>
<dbReference type="Proteomes" id="UP000320314">
    <property type="component" value="Unassembled WGS sequence"/>
</dbReference>
<dbReference type="InterPro" id="IPR004360">
    <property type="entry name" value="Glyas_Fos-R_dOase_dom"/>
</dbReference>
<feature type="domain" description="VOC" evidence="1">
    <location>
        <begin position="132"/>
        <end position="250"/>
    </location>
</feature>